<dbReference type="Proteomes" id="UP000015105">
    <property type="component" value="Chromosome 5D"/>
</dbReference>
<evidence type="ECO:0000313" key="4">
    <source>
        <dbReference type="Proteomes" id="UP000015105"/>
    </source>
</evidence>
<protein>
    <submittedName>
        <fullName evidence="3">Uncharacterized protein</fullName>
    </submittedName>
</protein>
<reference evidence="3" key="3">
    <citation type="journal article" date="2017" name="Nature">
        <title>Genome sequence of the progenitor of the wheat D genome Aegilops tauschii.</title>
        <authorList>
            <person name="Luo M.C."/>
            <person name="Gu Y.Q."/>
            <person name="Puiu D."/>
            <person name="Wang H."/>
            <person name="Twardziok S.O."/>
            <person name="Deal K.R."/>
            <person name="Huo N."/>
            <person name="Zhu T."/>
            <person name="Wang L."/>
            <person name="Wang Y."/>
            <person name="McGuire P.E."/>
            <person name="Liu S."/>
            <person name="Long H."/>
            <person name="Ramasamy R.K."/>
            <person name="Rodriguez J.C."/>
            <person name="Van S.L."/>
            <person name="Yuan L."/>
            <person name="Wang Z."/>
            <person name="Xia Z."/>
            <person name="Xiao L."/>
            <person name="Anderson O.D."/>
            <person name="Ouyang S."/>
            <person name="Liang Y."/>
            <person name="Zimin A.V."/>
            <person name="Pertea G."/>
            <person name="Qi P."/>
            <person name="Bennetzen J.L."/>
            <person name="Dai X."/>
            <person name="Dawson M.W."/>
            <person name="Muller H.G."/>
            <person name="Kugler K."/>
            <person name="Rivarola-Duarte L."/>
            <person name="Spannagl M."/>
            <person name="Mayer K.F.X."/>
            <person name="Lu F.H."/>
            <person name="Bevan M.W."/>
            <person name="Leroy P."/>
            <person name="Li P."/>
            <person name="You F.M."/>
            <person name="Sun Q."/>
            <person name="Liu Z."/>
            <person name="Lyons E."/>
            <person name="Wicker T."/>
            <person name="Salzberg S.L."/>
            <person name="Devos K.M."/>
            <person name="Dvorak J."/>
        </authorList>
    </citation>
    <scope>NUCLEOTIDE SEQUENCE [LARGE SCALE GENOMIC DNA]</scope>
    <source>
        <strain evidence="3">cv. AL8/78</strain>
    </source>
</reference>
<organism evidence="3 4">
    <name type="scientific">Aegilops tauschii subsp. strangulata</name>
    <name type="common">Goatgrass</name>
    <dbReference type="NCBI Taxonomy" id="200361"/>
    <lineage>
        <taxon>Eukaryota</taxon>
        <taxon>Viridiplantae</taxon>
        <taxon>Streptophyta</taxon>
        <taxon>Embryophyta</taxon>
        <taxon>Tracheophyta</taxon>
        <taxon>Spermatophyta</taxon>
        <taxon>Magnoliopsida</taxon>
        <taxon>Liliopsida</taxon>
        <taxon>Poales</taxon>
        <taxon>Poaceae</taxon>
        <taxon>BOP clade</taxon>
        <taxon>Pooideae</taxon>
        <taxon>Triticodae</taxon>
        <taxon>Triticeae</taxon>
        <taxon>Triticinae</taxon>
        <taxon>Aegilops</taxon>
    </lineage>
</organism>
<keyword evidence="2" id="KW-1133">Transmembrane helix</keyword>
<keyword evidence="2" id="KW-0812">Transmembrane</keyword>
<dbReference type="EnsemblPlants" id="AET5Gv20972800.6">
    <property type="protein sequence ID" value="AET5Gv20972800.6"/>
    <property type="gene ID" value="AET5Gv20972800"/>
</dbReference>
<feature type="transmembrane region" description="Helical" evidence="2">
    <location>
        <begin position="94"/>
        <end position="119"/>
    </location>
</feature>
<evidence type="ECO:0000313" key="3">
    <source>
        <dbReference type="EnsemblPlants" id="AET5Gv20972800.6"/>
    </source>
</evidence>
<reference evidence="3" key="5">
    <citation type="journal article" date="2021" name="G3 (Bethesda)">
        <title>Aegilops tauschii genome assembly Aet v5.0 features greater sequence contiguity and improved annotation.</title>
        <authorList>
            <person name="Wang L."/>
            <person name="Zhu T."/>
            <person name="Rodriguez J.C."/>
            <person name="Deal K.R."/>
            <person name="Dubcovsky J."/>
            <person name="McGuire P.E."/>
            <person name="Lux T."/>
            <person name="Spannagl M."/>
            <person name="Mayer K.F.X."/>
            <person name="Baldrich P."/>
            <person name="Meyers B.C."/>
            <person name="Huo N."/>
            <person name="Gu Y.Q."/>
            <person name="Zhou H."/>
            <person name="Devos K.M."/>
            <person name="Bennetzen J.L."/>
            <person name="Unver T."/>
            <person name="Budak H."/>
            <person name="Gulick P.J."/>
            <person name="Galiba G."/>
            <person name="Kalapos B."/>
            <person name="Nelson D.R."/>
            <person name="Li P."/>
            <person name="You F.M."/>
            <person name="Luo M.C."/>
            <person name="Dvorak J."/>
        </authorList>
    </citation>
    <scope>NUCLEOTIDE SEQUENCE [LARGE SCALE GENOMIC DNA]</scope>
    <source>
        <strain evidence="3">cv. AL8/78</strain>
    </source>
</reference>
<reference evidence="4" key="1">
    <citation type="journal article" date="2014" name="Science">
        <title>Ancient hybridizations among the ancestral genomes of bread wheat.</title>
        <authorList>
            <consortium name="International Wheat Genome Sequencing Consortium,"/>
            <person name="Marcussen T."/>
            <person name="Sandve S.R."/>
            <person name="Heier L."/>
            <person name="Spannagl M."/>
            <person name="Pfeifer M."/>
            <person name="Jakobsen K.S."/>
            <person name="Wulff B.B."/>
            <person name="Steuernagel B."/>
            <person name="Mayer K.F."/>
            <person name="Olsen O.A."/>
        </authorList>
    </citation>
    <scope>NUCLEOTIDE SEQUENCE [LARGE SCALE GENOMIC DNA]</scope>
    <source>
        <strain evidence="4">cv. AL8/78</strain>
    </source>
</reference>
<dbReference type="Gramene" id="AET5Gv20972800.6">
    <property type="protein sequence ID" value="AET5Gv20972800.6"/>
    <property type="gene ID" value="AET5Gv20972800"/>
</dbReference>
<reference evidence="4" key="2">
    <citation type="journal article" date="2017" name="Nat. Plants">
        <title>The Aegilops tauschii genome reveals multiple impacts of transposons.</title>
        <authorList>
            <person name="Zhao G."/>
            <person name="Zou C."/>
            <person name="Li K."/>
            <person name="Wang K."/>
            <person name="Li T."/>
            <person name="Gao L."/>
            <person name="Zhang X."/>
            <person name="Wang H."/>
            <person name="Yang Z."/>
            <person name="Liu X."/>
            <person name="Jiang W."/>
            <person name="Mao L."/>
            <person name="Kong X."/>
            <person name="Jiao Y."/>
            <person name="Jia J."/>
        </authorList>
    </citation>
    <scope>NUCLEOTIDE SEQUENCE [LARGE SCALE GENOMIC DNA]</scope>
    <source>
        <strain evidence="4">cv. AL8/78</strain>
    </source>
</reference>
<feature type="region of interest" description="Disordered" evidence="1">
    <location>
        <begin position="1"/>
        <end position="42"/>
    </location>
</feature>
<evidence type="ECO:0000256" key="1">
    <source>
        <dbReference type="SAM" id="MobiDB-lite"/>
    </source>
</evidence>
<name>A0A453LZ73_AEGTS</name>
<sequence length="151" mass="16836">GGNGDMEKQGGDPPGGALPLKGPVTVLRASHGDKHNSDTCLEHDEINKAQEILFEEKRDPEDMDDQHLYEEQGQEIDDDLTETEVSDSLLCDGVINLVTTFFWIFALMNASHVFIFFLIEQPTSDRGGYVLRLIENNTPNSKNLCFLPTIV</sequence>
<keyword evidence="4" id="KW-1185">Reference proteome</keyword>
<feature type="compositionally biased region" description="Basic and acidic residues" evidence="1">
    <location>
        <begin position="30"/>
        <end position="42"/>
    </location>
</feature>
<feature type="compositionally biased region" description="Basic and acidic residues" evidence="1">
    <location>
        <begin position="1"/>
        <end position="10"/>
    </location>
</feature>
<keyword evidence="2" id="KW-0472">Membrane</keyword>
<reference evidence="3" key="4">
    <citation type="submission" date="2019-03" db="UniProtKB">
        <authorList>
            <consortium name="EnsemblPlants"/>
        </authorList>
    </citation>
    <scope>IDENTIFICATION</scope>
</reference>
<dbReference type="AlphaFoldDB" id="A0A453LZ73"/>
<evidence type="ECO:0000256" key="2">
    <source>
        <dbReference type="SAM" id="Phobius"/>
    </source>
</evidence>
<proteinExistence type="predicted"/>
<accession>A0A453LZ73</accession>